<dbReference type="GO" id="GO:0008199">
    <property type="term" value="F:ferric iron binding"/>
    <property type="evidence" value="ECO:0007669"/>
    <property type="project" value="InterPro"/>
</dbReference>
<dbReference type="GO" id="GO:0006879">
    <property type="term" value="P:intracellular iron ion homeostasis"/>
    <property type="evidence" value="ECO:0007669"/>
    <property type="project" value="UniProtKB-KW"/>
</dbReference>
<dbReference type="GO" id="GO:0008198">
    <property type="term" value="F:ferrous iron binding"/>
    <property type="evidence" value="ECO:0007669"/>
    <property type="project" value="TreeGrafter"/>
</dbReference>
<dbReference type="AlphaFoldDB" id="A0A7L7KTW8"/>
<dbReference type="InterPro" id="IPR001519">
    <property type="entry name" value="Ferritin"/>
</dbReference>
<evidence type="ECO:0000256" key="1">
    <source>
        <dbReference type="ARBA" id="ARBA00002485"/>
    </source>
</evidence>
<dbReference type="InterPro" id="IPR041719">
    <property type="entry name" value="Ferritin_prok"/>
</dbReference>
<name>A0A7L7KTW8_9MOLU</name>
<feature type="binding site" evidence="8">
    <location>
        <position position="126"/>
    </location>
    <ligand>
        <name>Fe cation</name>
        <dbReference type="ChEBI" id="CHEBI:24875"/>
        <label>1</label>
    </ligand>
</feature>
<dbReference type="InterPro" id="IPR008331">
    <property type="entry name" value="Ferritin_DPS_dom"/>
</dbReference>
<proteinExistence type="inferred from homology"/>
<dbReference type="GO" id="GO:0042802">
    <property type="term" value="F:identical protein binding"/>
    <property type="evidence" value="ECO:0007669"/>
    <property type="project" value="UniProtKB-ARBA"/>
</dbReference>
<gene>
    <name evidence="11" type="ORF">G4Z02_08955</name>
</gene>
<evidence type="ECO:0000256" key="7">
    <source>
        <dbReference type="ARBA" id="ARBA00048035"/>
    </source>
</evidence>
<reference evidence="11 12" key="1">
    <citation type="submission" date="2020-02" db="EMBL/GenBank/DDBJ databases">
        <authorList>
            <person name="Zheng R.K."/>
            <person name="Sun C.M."/>
        </authorList>
    </citation>
    <scope>NUCLEOTIDE SEQUENCE [LARGE SCALE GENOMIC DNA]</scope>
    <source>
        <strain evidence="12">zrk13</strain>
    </source>
</reference>
<keyword evidence="9" id="KW-0963">Cytoplasm</keyword>
<keyword evidence="3 9" id="KW-0409">Iron storage</keyword>
<evidence type="ECO:0000259" key="10">
    <source>
        <dbReference type="PROSITE" id="PS50905"/>
    </source>
</evidence>
<keyword evidence="5" id="KW-0560">Oxidoreductase</keyword>
<evidence type="ECO:0000256" key="6">
    <source>
        <dbReference type="ARBA" id="ARBA00023004"/>
    </source>
</evidence>
<dbReference type="GO" id="GO:0005829">
    <property type="term" value="C:cytosol"/>
    <property type="evidence" value="ECO:0007669"/>
    <property type="project" value="TreeGrafter"/>
</dbReference>
<keyword evidence="12" id="KW-1185">Reference proteome</keyword>
<feature type="binding site" evidence="8">
    <location>
        <position position="16"/>
    </location>
    <ligand>
        <name>Fe cation</name>
        <dbReference type="ChEBI" id="CHEBI:24875"/>
        <label>1</label>
    </ligand>
</feature>
<feature type="domain" description="Ferritin-like diiron" evidence="10">
    <location>
        <begin position="1"/>
        <end position="144"/>
    </location>
</feature>
<dbReference type="Gene3D" id="1.20.1260.10">
    <property type="match status" value="1"/>
</dbReference>
<evidence type="ECO:0000256" key="2">
    <source>
        <dbReference type="ARBA" id="ARBA00006950"/>
    </source>
</evidence>
<comment type="function">
    <text evidence="1 9">Iron-storage protein.</text>
</comment>
<dbReference type="PROSITE" id="PS50905">
    <property type="entry name" value="FERRITIN_LIKE"/>
    <property type="match status" value="1"/>
</dbReference>
<dbReference type="GO" id="GO:0004322">
    <property type="term" value="F:ferroxidase activity"/>
    <property type="evidence" value="ECO:0007669"/>
    <property type="project" value="TreeGrafter"/>
</dbReference>
<evidence type="ECO:0000256" key="4">
    <source>
        <dbReference type="ARBA" id="ARBA00022723"/>
    </source>
</evidence>
<organism evidence="11 12">
    <name type="scientific">Candidatus Xianfuyuplasma coldseepsis</name>
    <dbReference type="NCBI Taxonomy" id="2782163"/>
    <lineage>
        <taxon>Bacteria</taxon>
        <taxon>Bacillati</taxon>
        <taxon>Mycoplasmatota</taxon>
        <taxon>Mollicutes</taxon>
        <taxon>Candidatus Izemoplasmatales</taxon>
        <taxon>Candidatus Izemoplasmataceae</taxon>
        <taxon>Candidatus Xianfuyuplasma</taxon>
    </lineage>
</organism>
<dbReference type="Pfam" id="PF00210">
    <property type="entry name" value="Ferritin"/>
    <property type="match status" value="1"/>
</dbReference>
<dbReference type="KEGG" id="xcl:G4Z02_08955"/>
<comment type="catalytic activity">
    <reaction evidence="7 9">
        <text>4 Fe(2+) + O2 + 6 H2O = 4 iron(III) oxide-hydroxide + 12 H(+)</text>
        <dbReference type="Rhea" id="RHEA:11972"/>
        <dbReference type="ChEBI" id="CHEBI:15377"/>
        <dbReference type="ChEBI" id="CHEBI:15378"/>
        <dbReference type="ChEBI" id="CHEBI:15379"/>
        <dbReference type="ChEBI" id="CHEBI:29033"/>
        <dbReference type="ChEBI" id="CHEBI:78619"/>
        <dbReference type="EC" id="1.16.3.2"/>
    </reaction>
</comment>
<comment type="similarity">
    <text evidence="2 9">Belongs to the ferritin family. Prokaryotic subfamily.</text>
</comment>
<keyword evidence="6 8" id="KW-0408">Iron</keyword>
<sequence length="168" mass="19464">MNKKLADAINTQLNYEIESAHVYLAMQGYVATLGLEGFENWLGIQYQEELAHAKKFIMFMNERGARVEIRGFENPRNDFESLLEVFEVSLKHEKGVTDRINNLMKIAHELNDYASISFLQWFVDEQVEEEDNFQKLIDKIKMVSDGGGLYHLDKDLATRVFVDPNAQQ</sequence>
<evidence type="ECO:0000256" key="3">
    <source>
        <dbReference type="ARBA" id="ARBA00022434"/>
    </source>
</evidence>
<comment type="subcellular location">
    <subcellularLocation>
        <location evidence="9">Cytoplasm</location>
    </subcellularLocation>
</comment>
<evidence type="ECO:0000313" key="12">
    <source>
        <dbReference type="Proteomes" id="UP000514720"/>
    </source>
</evidence>
<dbReference type="RefSeq" id="WP_258877681.1">
    <property type="nucleotide sequence ID" value="NZ_CP048914.1"/>
</dbReference>
<feature type="binding site" evidence="8">
    <location>
        <position position="49"/>
    </location>
    <ligand>
        <name>Fe cation</name>
        <dbReference type="ChEBI" id="CHEBI:24875"/>
        <label>1</label>
    </ligand>
</feature>
<dbReference type="EC" id="1.16.3.2" evidence="9"/>
<feature type="binding site" evidence="8">
    <location>
        <position position="52"/>
    </location>
    <ligand>
        <name>Fe cation</name>
        <dbReference type="ChEBI" id="CHEBI:24875"/>
        <label>1</label>
    </ligand>
</feature>
<dbReference type="Proteomes" id="UP000514720">
    <property type="component" value="Chromosome"/>
</dbReference>
<dbReference type="InterPro" id="IPR012347">
    <property type="entry name" value="Ferritin-like"/>
</dbReference>
<protein>
    <recommendedName>
        <fullName evidence="9">Ferritin</fullName>
        <ecNumber evidence="9">1.16.3.2</ecNumber>
    </recommendedName>
</protein>
<dbReference type="GO" id="GO:0006826">
    <property type="term" value="P:iron ion transport"/>
    <property type="evidence" value="ECO:0007669"/>
    <property type="project" value="InterPro"/>
</dbReference>
<accession>A0A7L7KTW8</accession>
<evidence type="ECO:0000256" key="5">
    <source>
        <dbReference type="ARBA" id="ARBA00023002"/>
    </source>
</evidence>
<dbReference type="FunFam" id="1.20.1260.10:FF:000001">
    <property type="entry name" value="Non-heme ferritin"/>
    <property type="match status" value="1"/>
</dbReference>
<dbReference type="PANTHER" id="PTHR11431">
    <property type="entry name" value="FERRITIN"/>
    <property type="match status" value="1"/>
</dbReference>
<dbReference type="PANTHER" id="PTHR11431:SF127">
    <property type="entry name" value="BACTERIAL NON-HEME FERRITIN"/>
    <property type="match status" value="1"/>
</dbReference>
<evidence type="ECO:0000256" key="8">
    <source>
        <dbReference type="PIRSR" id="PIRSR601519-1"/>
    </source>
</evidence>
<dbReference type="InterPro" id="IPR009040">
    <property type="entry name" value="Ferritin-like_diiron"/>
</dbReference>
<keyword evidence="4 8" id="KW-0479">Metal-binding</keyword>
<dbReference type="CDD" id="cd01055">
    <property type="entry name" value="Nonheme_Ferritin"/>
    <property type="match status" value="1"/>
</dbReference>
<evidence type="ECO:0000256" key="9">
    <source>
        <dbReference type="RuleBase" id="RU361145"/>
    </source>
</evidence>
<dbReference type="SUPFAM" id="SSF47240">
    <property type="entry name" value="Ferritin-like"/>
    <property type="match status" value="1"/>
</dbReference>
<evidence type="ECO:0000313" key="11">
    <source>
        <dbReference type="EMBL" id="QMS85869.1"/>
    </source>
</evidence>
<feature type="binding site" evidence="8">
    <location>
        <position position="93"/>
    </location>
    <ligand>
        <name>Fe cation</name>
        <dbReference type="ChEBI" id="CHEBI:24875"/>
        <label>1</label>
    </ligand>
</feature>
<dbReference type="InterPro" id="IPR009078">
    <property type="entry name" value="Ferritin-like_SF"/>
</dbReference>
<dbReference type="EMBL" id="CP048914">
    <property type="protein sequence ID" value="QMS85869.1"/>
    <property type="molecule type" value="Genomic_DNA"/>
</dbReference>